<keyword evidence="1" id="KW-0812">Transmembrane</keyword>
<dbReference type="Proteomes" id="UP001302126">
    <property type="component" value="Unassembled WGS sequence"/>
</dbReference>
<dbReference type="GO" id="GO:0016255">
    <property type="term" value="P:attachment of GPI anchor to protein"/>
    <property type="evidence" value="ECO:0007669"/>
    <property type="project" value="InterPro"/>
</dbReference>
<gene>
    <name evidence="3" type="ORF">QBC35DRAFT_438597</name>
</gene>
<evidence type="ECO:0000313" key="4">
    <source>
        <dbReference type="Proteomes" id="UP001302126"/>
    </source>
</evidence>
<protein>
    <submittedName>
        <fullName evidence="3">Gpi16 subunit, GPI transamidase component</fullName>
    </submittedName>
</protein>
<dbReference type="EMBL" id="MU864438">
    <property type="protein sequence ID" value="KAK4185857.1"/>
    <property type="molecule type" value="Genomic_DNA"/>
</dbReference>
<keyword evidence="4" id="KW-1185">Reference proteome</keyword>
<dbReference type="AlphaFoldDB" id="A0AAN7AH78"/>
<evidence type="ECO:0000313" key="3">
    <source>
        <dbReference type="EMBL" id="KAK4185857.1"/>
    </source>
</evidence>
<reference evidence="3" key="1">
    <citation type="journal article" date="2023" name="Mol. Phylogenet. Evol.">
        <title>Genome-scale phylogeny and comparative genomics of the fungal order Sordariales.</title>
        <authorList>
            <person name="Hensen N."/>
            <person name="Bonometti L."/>
            <person name="Westerberg I."/>
            <person name="Brannstrom I.O."/>
            <person name="Guillou S."/>
            <person name="Cros-Aarteil S."/>
            <person name="Calhoun S."/>
            <person name="Haridas S."/>
            <person name="Kuo A."/>
            <person name="Mondo S."/>
            <person name="Pangilinan J."/>
            <person name="Riley R."/>
            <person name="LaButti K."/>
            <person name="Andreopoulos B."/>
            <person name="Lipzen A."/>
            <person name="Chen C."/>
            <person name="Yan M."/>
            <person name="Daum C."/>
            <person name="Ng V."/>
            <person name="Clum A."/>
            <person name="Steindorff A."/>
            <person name="Ohm R.A."/>
            <person name="Martin F."/>
            <person name="Silar P."/>
            <person name="Natvig D.O."/>
            <person name="Lalanne C."/>
            <person name="Gautier V."/>
            <person name="Ament-Velasquez S.L."/>
            <person name="Kruys A."/>
            <person name="Hutchinson M.I."/>
            <person name="Powell A.J."/>
            <person name="Barry K."/>
            <person name="Miller A.N."/>
            <person name="Grigoriev I.V."/>
            <person name="Debuchy R."/>
            <person name="Gladieux P."/>
            <person name="Hiltunen Thoren M."/>
            <person name="Johannesson H."/>
        </authorList>
    </citation>
    <scope>NUCLEOTIDE SEQUENCE</scope>
    <source>
        <strain evidence="3">PSN309</strain>
    </source>
</reference>
<dbReference type="PANTHER" id="PTHR12959">
    <property type="entry name" value="GPI TRANSAMIDASE COMPONENT PIG-T-RELATED"/>
    <property type="match status" value="1"/>
</dbReference>
<comment type="caution">
    <text evidence="3">The sequence shown here is derived from an EMBL/GenBank/DDBJ whole genome shotgun (WGS) entry which is preliminary data.</text>
</comment>
<dbReference type="Pfam" id="PF04113">
    <property type="entry name" value="Gpi16"/>
    <property type="match status" value="1"/>
</dbReference>
<dbReference type="InterPro" id="IPR007245">
    <property type="entry name" value="PIG-T"/>
</dbReference>
<feature type="signal peptide" evidence="2">
    <location>
        <begin position="1"/>
        <end position="21"/>
    </location>
</feature>
<name>A0AAN7AH78_9PEZI</name>
<evidence type="ECO:0000256" key="1">
    <source>
        <dbReference type="SAM" id="Phobius"/>
    </source>
</evidence>
<proteinExistence type="predicted"/>
<dbReference type="PANTHER" id="PTHR12959:SF11">
    <property type="entry name" value="GPI TRANSAMIDASE COMPONENT PIG-T"/>
    <property type="match status" value="1"/>
</dbReference>
<sequence>MRQFLPFFSLSLLSFLSTTCGATSTTSDTAAADYHEQLVLRPLPQSALLASFNFRSNITVSEFEAHNFRFFPRSLGQILQHAGTRELHLRFGLGRWDSESWGARPWDGAREGGTGVELWAWLEAQSDEEADHKWLTLTNALSGLFCASLNFIDGTRTTRPVMSFQPEGDHPNTTATDTHLLYGVLPHEVVCTENLTPFLKLLPCKGKAGIATLLDGHKLFDASWQSMAIDVRPICPAGGECVLQIELTIDMVLDIDRSKRPRDNPIPRPPPGHELPCNTSKPYHSHDTCFPADHEANQDWTLSQIFGRSMKGTCPLTDSKVPPVCLQVPNSRAVYHSDGVLEKKNLDRISRCFEIKPDADFEIVLPNPRDDQENNQGAITHIVKPETPLLYAERSFTGHGQERGGMQTILRNPSPDTAVEFIYMESLPWFMRIYLHTMSARIDGQSGKDESLVKEVYYRPAVDRARATQLEVRMRVPPASTVFLTYDFEKSILRYTEYPPDANRGFDVAAAVITILNSANEAVYNLRTTTLLCSLPTPDFSMPYNVIIFTSTAIALAFGGMFNILVRRFVAADEGPEVGLAAVKAKLKGRLAVLAKRFGGAGAKKGVVEEVKPVPVADVKE</sequence>
<accession>A0AAN7AH78</accession>
<organism evidence="3 4">
    <name type="scientific">Podospora australis</name>
    <dbReference type="NCBI Taxonomy" id="1536484"/>
    <lineage>
        <taxon>Eukaryota</taxon>
        <taxon>Fungi</taxon>
        <taxon>Dikarya</taxon>
        <taxon>Ascomycota</taxon>
        <taxon>Pezizomycotina</taxon>
        <taxon>Sordariomycetes</taxon>
        <taxon>Sordariomycetidae</taxon>
        <taxon>Sordariales</taxon>
        <taxon>Podosporaceae</taxon>
        <taxon>Podospora</taxon>
    </lineage>
</organism>
<evidence type="ECO:0000256" key="2">
    <source>
        <dbReference type="SAM" id="SignalP"/>
    </source>
</evidence>
<feature type="chain" id="PRO_5042842517" evidence="2">
    <location>
        <begin position="22"/>
        <end position="621"/>
    </location>
</feature>
<dbReference type="GO" id="GO:0042765">
    <property type="term" value="C:GPI-anchor transamidase complex"/>
    <property type="evidence" value="ECO:0007669"/>
    <property type="project" value="InterPro"/>
</dbReference>
<keyword evidence="1" id="KW-1133">Transmembrane helix</keyword>
<reference evidence="3" key="2">
    <citation type="submission" date="2023-05" db="EMBL/GenBank/DDBJ databases">
        <authorList>
            <consortium name="Lawrence Berkeley National Laboratory"/>
            <person name="Steindorff A."/>
            <person name="Hensen N."/>
            <person name="Bonometti L."/>
            <person name="Westerberg I."/>
            <person name="Brannstrom I.O."/>
            <person name="Guillou S."/>
            <person name="Cros-Aarteil S."/>
            <person name="Calhoun S."/>
            <person name="Haridas S."/>
            <person name="Kuo A."/>
            <person name="Mondo S."/>
            <person name="Pangilinan J."/>
            <person name="Riley R."/>
            <person name="Labutti K."/>
            <person name="Andreopoulos B."/>
            <person name="Lipzen A."/>
            <person name="Chen C."/>
            <person name="Yanf M."/>
            <person name="Daum C."/>
            <person name="Ng V."/>
            <person name="Clum A."/>
            <person name="Ohm R."/>
            <person name="Martin F."/>
            <person name="Silar P."/>
            <person name="Natvig D."/>
            <person name="Lalanne C."/>
            <person name="Gautier V."/>
            <person name="Ament-Velasquez S.L."/>
            <person name="Kruys A."/>
            <person name="Hutchinson M.I."/>
            <person name="Powell A.J."/>
            <person name="Barry K."/>
            <person name="Miller A.N."/>
            <person name="Grigoriev I.V."/>
            <person name="Debuchy R."/>
            <person name="Gladieux P."/>
            <person name="Thoren M.H."/>
            <person name="Johannesson H."/>
        </authorList>
    </citation>
    <scope>NUCLEOTIDE SEQUENCE</scope>
    <source>
        <strain evidence="3">PSN309</strain>
    </source>
</reference>
<keyword evidence="1" id="KW-0472">Membrane</keyword>
<keyword evidence="2" id="KW-0732">Signal</keyword>
<feature type="transmembrane region" description="Helical" evidence="1">
    <location>
        <begin position="542"/>
        <end position="566"/>
    </location>
</feature>